<sequence>MRGSIWILWSDDWGRRGWGEERVWVGGCTTARCFGGCMSMYRSWRGASLTAARVLVRDDADIAIRWNGGRHYTQKSQAAGFCYVADCVLVLMALKRAPPEPIPPTGTSAPLRRKPRFMYIDLDLHFLDGYRRILCGLSRGVGVLTMSMSIHHVAPEFFPSQHVNSFDPYTLSLPLRAIHPAQHFHMPGASWRSACVGEFHGDCDGESVAAGYAHPGPCGVSVLDVPPGTMQDRNSDVYLWLPVSARSLPNPALEEKAAEAGSLSVNVQEPTVQEEVPVQKVVQFIPKSKGAAEMEARRRVRMAARRREPGGIAQTPPPLPNLAFSSSDKDIPFADESSCDGDFHDDGPGDVDSMDDGDDFDLEFAAGRTGIISDSDVLSELSDSIPTSSGPMSPPTQTRSRATSRLSPVSEGGRSPGGRLRPRVVDSLAGLSFEMVIPAPSSTRPEARKVDGTNGSTRMQPPQALPQTPDNLFARKKVPPLKPLKSSLSAMLASADAASNPFAELYAAVSGRGESASEDVIVYFPYASQPRGKPMELNVRKDATVEEVIGFALFTYWKEGWLPKLDEGLSGEDDPKWETQVSAVGWILRIAEDDGEVDDDFPPPDRLGRISKFNADAYAILRATPTQEPAHGIEDPAPPLKNDQEARKAHRLQHQPPHARRPLLKRRPPIFLRIRVADTADAVHISTTIPVSAGMYMQEALELVCRKRKLSNPKDYALLLADMSILIPLDRTVASLQGKRELLLVKRSMLPQIGGDVLKATGKTTDPNASIFKRMSDTPEVQYPSLADYTSGYKTFTIFRKAPMLLARQERTLAIGGAYIRIMPSTNKAMKAGKTSSYHIKSIVDCQQSAGTSSVFKLVLNRSGANRRYDFEAESPWLAGEIVQTIKSLKALERSGTVNKSRRSRHVG</sequence>
<dbReference type="GO" id="GO:0005886">
    <property type="term" value="C:plasma membrane"/>
    <property type="evidence" value="ECO:0007669"/>
    <property type="project" value="TreeGrafter"/>
</dbReference>
<feature type="domain" description="Histone deacetylase" evidence="3">
    <location>
        <begin position="38"/>
        <end position="162"/>
    </location>
</feature>
<dbReference type="InterPro" id="IPR031567">
    <property type="entry name" value="CRIM_dom"/>
</dbReference>
<feature type="domain" description="CRIM" evidence="4">
    <location>
        <begin position="485"/>
        <end position="628"/>
    </location>
</feature>
<dbReference type="InterPro" id="IPR023801">
    <property type="entry name" value="His_deacetylse_dom"/>
</dbReference>
<feature type="region of interest" description="Disordered" evidence="2">
    <location>
        <begin position="306"/>
        <end position="361"/>
    </location>
</feature>
<feature type="domain" description="SIN1-type PH" evidence="5">
    <location>
        <begin position="793"/>
        <end position="889"/>
    </location>
</feature>
<keyword evidence="7" id="KW-1185">Reference proteome</keyword>
<evidence type="ECO:0000259" key="4">
    <source>
        <dbReference type="Pfam" id="PF16978"/>
    </source>
</evidence>
<dbReference type="PANTHER" id="PTHR13335:SF1">
    <property type="entry name" value="TARGET OF RAPAMYCIN COMPLEX 2 SUBUNIT MAPKAP1"/>
    <property type="match status" value="1"/>
</dbReference>
<dbReference type="STRING" id="39966.A0A369JGR8"/>
<dbReference type="Gene3D" id="2.30.29.30">
    <property type="entry name" value="Pleckstrin-homology domain (PH domain)/Phosphotyrosine-binding domain (PTB)"/>
    <property type="match status" value="1"/>
</dbReference>
<dbReference type="GO" id="GO:0038203">
    <property type="term" value="P:TORC2 signaling"/>
    <property type="evidence" value="ECO:0007669"/>
    <property type="project" value="TreeGrafter"/>
</dbReference>
<reference evidence="6" key="1">
    <citation type="submission" date="2018-04" db="EMBL/GenBank/DDBJ databases">
        <title>Whole genome sequencing of Hypsizygus marmoreus.</title>
        <authorList>
            <person name="Choi I.-G."/>
            <person name="Min B."/>
            <person name="Kim J.-G."/>
            <person name="Kim S."/>
            <person name="Oh Y.-L."/>
            <person name="Kong W.-S."/>
            <person name="Park H."/>
            <person name="Jeong J."/>
            <person name="Song E.-S."/>
        </authorList>
    </citation>
    <scope>NUCLEOTIDE SEQUENCE [LARGE SCALE GENOMIC DNA]</scope>
    <source>
        <strain evidence="6">51987-8</strain>
    </source>
</reference>
<dbReference type="SUPFAM" id="SSF52768">
    <property type="entry name" value="Arginase/deacetylase"/>
    <property type="match status" value="1"/>
</dbReference>
<dbReference type="GO" id="GO:0005546">
    <property type="term" value="F:phosphatidylinositol-4,5-bisphosphate binding"/>
    <property type="evidence" value="ECO:0007669"/>
    <property type="project" value="TreeGrafter"/>
</dbReference>
<dbReference type="InterPro" id="IPR037138">
    <property type="entry name" value="His_deacetylse_dom_sf"/>
</dbReference>
<dbReference type="Gene3D" id="3.40.800.20">
    <property type="entry name" value="Histone deacetylase domain"/>
    <property type="match status" value="1"/>
</dbReference>
<feature type="compositionally biased region" description="Acidic residues" evidence="2">
    <location>
        <begin position="348"/>
        <end position="361"/>
    </location>
</feature>
<dbReference type="Pfam" id="PF16979">
    <property type="entry name" value="SIN1_PH"/>
    <property type="match status" value="1"/>
</dbReference>
<dbReference type="EMBL" id="LUEZ02000090">
    <property type="protein sequence ID" value="RDB18604.1"/>
    <property type="molecule type" value="Genomic_DNA"/>
</dbReference>
<feature type="compositionally biased region" description="Polar residues" evidence="2">
    <location>
        <begin position="386"/>
        <end position="407"/>
    </location>
</feature>
<comment type="similarity">
    <text evidence="1">Belongs to the SIN1 family.</text>
</comment>
<dbReference type="Proteomes" id="UP000076154">
    <property type="component" value="Unassembled WGS sequence"/>
</dbReference>
<dbReference type="AlphaFoldDB" id="A0A369JGR8"/>
<evidence type="ECO:0000256" key="1">
    <source>
        <dbReference type="ARBA" id="ARBA00009407"/>
    </source>
</evidence>
<dbReference type="InParanoid" id="A0A369JGR8"/>
<dbReference type="GO" id="GO:0031932">
    <property type="term" value="C:TORC2 complex"/>
    <property type="evidence" value="ECO:0007669"/>
    <property type="project" value="InterPro"/>
</dbReference>
<dbReference type="InterPro" id="IPR011993">
    <property type="entry name" value="PH-like_dom_sf"/>
</dbReference>
<dbReference type="GO" id="GO:0005737">
    <property type="term" value="C:cytoplasm"/>
    <property type="evidence" value="ECO:0007669"/>
    <property type="project" value="TreeGrafter"/>
</dbReference>
<feature type="region of interest" description="Disordered" evidence="2">
    <location>
        <begin position="441"/>
        <end position="470"/>
    </location>
</feature>
<accession>A0A369JGR8</accession>
<feature type="compositionally biased region" description="Polar residues" evidence="2">
    <location>
        <begin position="453"/>
        <end position="470"/>
    </location>
</feature>
<evidence type="ECO:0000313" key="6">
    <source>
        <dbReference type="EMBL" id="RDB18604.1"/>
    </source>
</evidence>
<proteinExistence type="inferred from homology"/>
<dbReference type="OrthoDB" id="241990at2759"/>
<dbReference type="FunCoup" id="A0A369JGR8">
    <property type="interactions" value="12"/>
</dbReference>
<evidence type="ECO:0000259" key="3">
    <source>
        <dbReference type="Pfam" id="PF00850"/>
    </source>
</evidence>
<protein>
    <submittedName>
        <fullName evidence="6">Target of rapamycin complex 2 subunit sin1</fullName>
    </submittedName>
</protein>
<dbReference type="InterPro" id="IPR008828">
    <property type="entry name" value="Sin1/Avo1"/>
</dbReference>
<evidence type="ECO:0000313" key="7">
    <source>
        <dbReference type="Proteomes" id="UP000076154"/>
    </source>
</evidence>
<dbReference type="Pfam" id="PF16978">
    <property type="entry name" value="CRIM"/>
    <property type="match status" value="1"/>
</dbReference>
<dbReference type="InterPro" id="IPR031313">
    <property type="entry name" value="Sin1_PH_dom"/>
</dbReference>
<dbReference type="Pfam" id="PF00850">
    <property type="entry name" value="Hist_deacetyl"/>
    <property type="match status" value="1"/>
</dbReference>
<feature type="compositionally biased region" description="Low complexity" evidence="2">
    <location>
        <begin position="375"/>
        <end position="385"/>
    </location>
</feature>
<name>A0A369JGR8_HYPMA</name>
<comment type="caution">
    <text evidence="6">The sequence shown here is derived from an EMBL/GenBank/DDBJ whole genome shotgun (WGS) entry which is preliminary data.</text>
</comment>
<organism evidence="6 7">
    <name type="scientific">Hypsizygus marmoreus</name>
    <name type="common">White beech mushroom</name>
    <name type="synonym">Agaricus marmoreus</name>
    <dbReference type="NCBI Taxonomy" id="39966"/>
    <lineage>
        <taxon>Eukaryota</taxon>
        <taxon>Fungi</taxon>
        <taxon>Dikarya</taxon>
        <taxon>Basidiomycota</taxon>
        <taxon>Agaricomycotina</taxon>
        <taxon>Agaricomycetes</taxon>
        <taxon>Agaricomycetidae</taxon>
        <taxon>Agaricales</taxon>
        <taxon>Tricholomatineae</taxon>
        <taxon>Lyophyllaceae</taxon>
        <taxon>Hypsizygus</taxon>
    </lineage>
</organism>
<gene>
    <name evidence="6" type="primary">sin1_0</name>
    <name evidence="6" type="ORF">Hypma_014764</name>
</gene>
<dbReference type="InterPro" id="IPR023696">
    <property type="entry name" value="Ureohydrolase_dom_sf"/>
</dbReference>
<feature type="region of interest" description="Disordered" evidence="2">
    <location>
        <begin position="375"/>
        <end position="422"/>
    </location>
</feature>
<dbReference type="PANTHER" id="PTHR13335">
    <property type="entry name" value="TARGET OF RAPAMYCIN COMPLEX 2 SUBUNIT MAPKAP1"/>
    <property type="match status" value="1"/>
</dbReference>
<evidence type="ECO:0000256" key="2">
    <source>
        <dbReference type="SAM" id="MobiDB-lite"/>
    </source>
</evidence>
<evidence type="ECO:0000259" key="5">
    <source>
        <dbReference type="Pfam" id="PF16979"/>
    </source>
</evidence>